<keyword evidence="22" id="KW-1185">Reference proteome</keyword>
<evidence type="ECO:0000256" key="5">
    <source>
        <dbReference type="ARBA" id="ARBA00022737"/>
    </source>
</evidence>
<evidence type="ECO:0000256" key="7">
    <source>
        <dbReference type="ARBA" id="ARBA00022801"/>
    </source>
</evidence>
<feature type="region of interest" description="Disordered" evidence="15">
    <location>
        <begin position="1364"/>
        <end position="1391"/>
    </location>
</feature>
<evidence type="ECO:0000313" key="22">
    <source>
        <dbReference type="Proteomes" id="UP000825890"/>
    </source>
</evidence>
<dbReference type="Gene3D" id="3.30.160.380">
    <property type="entry name" value="Dicer dimerisation domain"/>
    <property type="match status" value="1"/>
</dbReference>
<dbReference type="Pfam" id="PF00636">
    <property type="entry name" value="Ribonuclease_3"/>
    <property type="match status" value="2"/>
</dbReference>
<dbReference type="GO" id="GO:0050688">
    <property type="term" value="P:regulation of defense response to virus"/>
    <property type="evidence" value="ECO:0007669"/>
    <property type="project" value="UniProtKB-KW"/>
</dbReference>
<dbReference type="Gene3D" id="3.40.50.300">
    <property type="entry name" value="P-loop containing nucleotide triphosphate hydrolases"/>
    <property type="match status" value="2"/>
</dbReference>
<dbReference type="PROSITE" id="PS51194">
    <property type="entry name" value="HELICASE_CTER"/>
    <property type="match status" value="1"/>
</dbReference>
<feature type="domain" description="Dicer dsRNA-binding fold" evidence="20">
    <location>
        <begin position="557"/>
        <end position="654"/>
    </location>
</feature>
<keyword evidence="12" id="KW-0051">Antiviral defense</keyword>
<dbReference type="InterPro" id="IPR001650">
    <property type="entry name" value="Helicase_C-like"/>
</dbReference>
<dbReference type="SUPFAM" id="SSF54768">
    <property type="entry name" value="dsRNA-binding domain-like"/>
    <property type="match status" value="1"/>
</dbReference>
<dbReference type="SUPFAM" id="SSF69065">
    <property type="entry name" value="RNase III domain-like"/>
    <property type="match status" value="2"/>
</dbReference>
<dbReference type="PANTHER" id="PTHR14950:SF37">
    <property type="entry name" value="ENDORIBONUCLEASE DICER"/>
    <property type="match status" value="1"/>
</dbReference>
<dbReference type="PROSITE" id="PS51192">
    <property type="entry name" value="HELICASE_ATP_BIND_1"/>
    <property type="match status" value="1"/>
</dbReference>
<evidence type="ECO:0000256" key="4">
    <source>
        <dbReference type="ARBA" id="ARBA00022723"/>
    </source>
</evidence>
<evidence type="ECO:0000256" key="9">
    <source>
        <dbReference type="ARBA" id="ARBA00022840"/>
    </source>
</evidence>
<dbReference type="EMBL" id="BOLY01000002">
    <property type="protein sequence ID" value="GIZ40165.1"/>
    <property type="molecule type" value="Genomic_DNA"/>
</dbReference>
<dbReference type="InterPro" id="IPR038248">
    <property type="entry name" value="Dicer_dimer_sf"/>
</dbReference>
<evidence type="ECO:0000256" key="11">
    <source>
        <dbReference type="ARBA" id="ARBA00022884"/>
    </source>
</evidence>
<dbReference type="SMART" id="SM00487">
    <property type="entry name" value="DEXDc"/>
    <property type="match status" value="1"/>
</dbReference>
<feature type="domain" description="Helicase ATP-binding" evidence="18">
    <location>
        <begin position="22"/>
        <end position="200"/>
    </location>
</feature>
<evidence type="ECO:0000256" key="10">
    <source>
        <dbReference type="ARBA" id="ARBA00022842"/>
    </source>
</evidence>
<keyword evidence="9" id="KW-0067">ATP-binding</keyword>
<dbReference type="SUPFAM" id="SSF52540">
    <property type="entry name" value="P-loop containing nucleoside triphosphate hydrolases"/>
    <property type="match status" value="1"/>
</dbReference>
<dbReference type="Pfam" id="PF03368">
    <property type="entry name" value="Dicer_dimer"/>
    <property type="match status" value="1"/>
</dbReference>
<reference evidence="21 22" key="1">
    <citation type="submission" date="2021-01" db="EMBL/GenBank/DDBJ databases">
        <title>Cercospora kikuchii MAFF 305040 whole genome shotgun sequence.</title>
        <authorList>
            <person name="Kashiwa T."/>
            <person name="Suzuki T."/>
        </authorList>
    </citation>
    <scope>NUCLEOTIDE SEQUENCE [LARGE SCALE GENOMIC DNA]</scope>
    <source>
        <strain evidence="21 22">MAFF 305040</strain>
    </source>
</reference>
<keyword evidence="3" id="KW-0930">Antiviral protein</keyword>
<dbReference type="PROSITE" id="PS00517">
    <property type="entry name" value="RNASE_3_1"/>
    <property type="match status" value="1"/>
</dbReference>
<dbReference type="InterPro" id="IPR027417">
    <property type="entry name" value="P-loop_NTPase"/>
</dbReference>
<evidence type="ECO:0000256" key="2">
    <source>
        <dbReference type="ARBA" id="ARBA00001946"/>
    </source>
</evidence>
<dbReference type="PROSITE" id="PS51327">
    <property type="entry name" value="DICER_DSRBF"/>
    <property type="match status" value="1"/>
</dbReference>
<dbReference type="RefSeq" id="XP_044654652.1">
    <property type="nucleotide sequence ID" value="XM_044798717.1"/>
</dbReference>
<dbReference type="Pfam" id="PF00271">
    <property type="entry name" value="Helicase_C"/>
    <property type="match status" value="1"/>
</dbReference>
<feature type="domain" description="Helicase C-terminal" evidence="19">
    <location>
        <begin position="372"/>
        <end position="536"/>
    </location>
</feature>
<evidence type="ECO:0000259" key="18">
    <source>
        <dbReference type="PROSITE" id="PS51192"/>
    </source>
</evidence>
<dbReference type="InterPro" id="IPR014720">
    <property type="entry name" value="dsRBD_dom"/>
</dbReference>
<dbReference type="Gene3D" id="1.10.1520.10">
    <property type="entry name" value="Ribonuclease III domain"/>
    <property type="match status" value="2"/>
</dbReference>
<proteinExistence type="inferred from homology"/>
<feature type="compositionally biased region" description="Basic and acidic residues" evidence="15">
    <location>
        <begin position="1364"/>
        <end position="1375"/>
    </location>
</feature>
<dbReference type="GO" id="GO:0030422">
    <property type="term" value="P:siRNA processing"/>
    <property type="evidence" value="ECO:0007669"/>
    <property type="project" value="TreeGrafter"/>
</dbReference>
<feature type="domain" description="RNase III" evidence="17">
    <location>
        <begin position="1075"/>
        <end position="1262"/>
    </location>
</feature>
<dbReference type="PROSITE" id="PS50142">
    <property type="entry name" value="RNASE_3_2"/>
    <property type="match status" value="2"/>
</dbReference>
<dbReference type="InterPro" id="IPR014001">
    <property type="entry name" value="Helicase_ATP-bd"/>
</dbReference>
<feature type="domain" description="DRBM" evidence="16">
    <location>
        <begin position="1293"/>
        <end position="1360"/>
    </location>
</feature>
<dbReference type="GO" id="GO:0004525">
    <property type="term" value="F:ribonuclease III activity"/>
    <property type="evidence" value="ECO:0007669"/>
    <property type="project" value="InterPro"/>
</dbReference>
<dbReference type="GO" id="GO:0046872">
    <property type="term" value="F:metal ion binding"/>
    <property type="evidence" value="ECO:0007669"/>
    <property type="project" value="UniProtKB-KW"/>
</dbReference>
<name>A0A9P3CHX9_9PEZI</name>
<keyword evidence="5" id="KW-0677">Repeat</keyword>
<evidence type="ECO:0000256" key="6">
    <source>
        <dbReference type="ARBA" id="ARBA00022741"/>
    </source>
</evidence>
<evidence type="ECO:0000256" key="13">
    <source>
        <dbReference type="ARBA" id="ARBA00023211"/>
    </source>
</evidence>
<dbReference type="InterPro" id="IPR005034">
    <property type="entry name" value="Dicer_dimerisation"/>
</dbReference>
<dbReference type="Pfam" id="PF00270">
    <property type="entry name" value="DEAD"/>
    <property type="match status" value="1"/>
</dbReference>
<accession>A0A9P3CHX9</accession>
<dbReference type="OrthoDB" id="416741at2759"/>
<evidence type="ECO:0000256" key="1">
    <source>
        <dbReference type="ARBA" id="ARBA00001936"/>
    </source>
</evidence>
<keyword evidence="13" id="KW-0464">Manganese</keyword>
<organism evidence="21 22">
    <name type="scientific">Cercospora kikuchii</name>
    <dbReference type="NCBI Taxonomy" id="84275"/>
    <lineage>
        <taxon>Eukaryota</taxon>
        <taxon>Fungi</taxon>
        <taxon>Dikarya</taxon>
        <taxon>Ascomycota</taxon>
        <taxon>Pezizomycotina</taxon>
        <taxon>Dothideomycetes</taxon>
        <taxon>Dothideomycetidae</taxon>
        <taxon>Mycosphaerellales</taxon>
        <taxon>Mycosphaerellaceae</taxon>
        <taxon>Cercospora</taxon>
    </lineage>
</organism>
<dbReference type="GO" id="GO:0005634">
    <property type="term" value="C:nucleus"/>
    <property type="evidence" value="ECO:0007669"/>
    <property type="project" value="TreeGrafter"/>
</dbReference>
<evidence type="ECO:0000256" key="15">
    <source>
        <dbReference type="SAM" id="MobiDB-lite"/>
    </source>
</evidence>
<dbReference type="Proteomes" id="UP000825890">
    <property type="component" value="Unassembled WGS sequence"/>
</dbReference>
<dbReference type="CDD" id="cd18802">
    <property type="entry name" value="SF2_C_dicer"/>
    <property type="match status" value="1"/>
</dbReference>
<dbReference type="PANTHER" id="PTHR14950">
    <property type="entry name" value="DICER-RELATED"/>
    <property type="match status" value="1"/>
</dbReference>
<evidence type="ECO:0000259" key="20">
    <source>
        <dbReference type="PROSITE" id="PS51327"/>
    </source>
</evidence>
<dbReference type="SMART" id="SM00490">
    <property type="entry name" value="HELICc"/>
    <property type="match status" value="1"/>
</dbReference>
<dbReference type="SMART" id="SM00535">
    <property type="entry name" value="RIBOc"/>
    <property type="match status" value="2"/>
</dbReference>
<gene>
    <name evidence="21" type="ORF">CKM354_000351700</name>
</gene>
<dbReference type="PROSITE" id="PS50137">
    <property type="entry name" value="DS_RBD"/>
    <property type="match status" value="1"/>
</dbReference>
<dbReference type="GO" id="GO:0003723">
    <property type="term" value="F:RNA binding"/>
    <property type="evidence" value="ECO:0007669"/>
    <property type="project" value="UniProtKB-UniRule"/>
</dbReference>
<keyword evidence="4" id="KW-0479">Metal-binding</keyword>
<sequence>MDSPPAAPLGDAVKLRSYQQEMLQLSLEKNIIVAMDTGSGKTHIAVARIRAELERMKGDELIWFLAPSRTLAEQQYPVLNTELSAYGIRLLTGNDEVEKWTSQQLWDAVFTNVRVVVATPAILRDVLTHAFVKISRLALCVFDEAHRCTKKHPMNQIMQDFYRPAQAKGENVPHILGLSASPVMSTKAGSLETIESNLFSKAVTPKVHRAELEKYVQPPEFQTIVFHGCGHHDQADSRNVCAALTNAARAYDIMSDPYVVELKEHSDSKAQQKLEKVLMKRDTYCLRQLRALESRAVALQNQLGTSMVQWYVSACIHKFKAQPVETSILLELSDKKRAHLLAITDAIEQQVASFPLQGDIVLSDKAFKLIATLQQHADATVRCIVFVEQRVQVTALAELLRRMPAMRELYTVAAFVGTSTNTNRKLSLADLVALKDQENDLKAFREGRKNLMIATSVLEEGIDISACNLVICFDAPKNLVSFVQRRGRARKANSKYVLFVSEEENARGRKEWSALEAEMKASYMDDSRAVVIEDPTTEPQRTYEVPLTSALLTTADAKAHLYHFCSVSITEYTKYVDLRPEFSSHEEPGTKLWKAEVILPTSVHASMRHAVSSKAWETESDAIKDAAFEAYVRLHRGGLVNDNLLPLVKNYGPQPGTEHVNQPSIVQVSERKSPLREAWRNASPSMKWSSSKIQILLQGELVVELTMWVLGQTPVIDSFDLYYNSHKTYQVKVTACSPGEVLSHEAQTTLKACTATLLARAHGHRMSASQDDFAVLFHSADIMSASIADKQPERNRSAEIVLASIPQVEDAGLVRVASQQGRSYFLHSINQDTEELNLTAFPKRKDFLHPAVEHSAAHTARNICKIAECTIDALPAKYALLSAFVPSILHKLEISLIAQDLAETKLRKVGSWEYSSLLEAIASPAAREPYDYNRLEYLGDCILKHCTELQLMAQNVHWPEAYLTHERDRIVRNSNLAKVAIDCGLDQYVLSAPFTGSKWRPPYASDMQAPDTRPMSTKTLADVVEALIGAAYISGGLEKAFCCIKTLLAHEIWDDRNQCIEVLLKELPTTSITNLAPLEKIIGHTFEHPALLVEATTHLSFPFNQTGVSYERLEFLGDSVLDMIVTPKLFAHANRFKHWQLHGMHSALVNSHFLGFCCLQHTMCNETFQVVSDQSGGFRALQQQREVHLYDFLRAAPQLNKDKNASAIRYQEQKERINQALISMGGADNPEYPWVALVTLSPPKFFCDLIEAIIGAIFIDTRGSLEACEAFVERIGVLKVMRRMLDDNISCVSPKEMLGILADRDEVKYTSKTNEGENGKKSWQCFVKVGEEDIANVGDCSTREEAETKAAYIACSILRTRGHGRAESKKRKLDDASFEPSEQMEIDERSD</sequence>
<evidence type="ECO:0000256" key="3">
    <source>
        <dbReference type="ARBA" id="ARBA00022721"/>
    </source>
</evidence>
<protein>
    <recommendedName>
        <fullName evidence="23">Dicer-like protein 2</fullName>
    </recommendedName>
</protein>
<keyword evidence="11 14" id="KW-0694">RNA-binding</keyword>
<comment type="caution">
    <text evidence="21">The sequence shown here is derived from an EMBL/GenBank/DDBJ whole genome shotgun (WGS) entry which is preliminary data.</text>
</comment>
<evidence type="ECO:0000259" key="16">
    <source>
        <dbReference type="PROSITE" id="PS50137"/>
    </source>
</evidence>
<dbReference type="GO" id="GO:0005737">
    <property type="term" value="C:cytoplasm"/>
    <property type="evidence" value="ECO:0007669"/>
    <property type="project" value="TreeGrafter"/>
</dbReference>
<keyword evidence="8" id="KW-0347">Helicase</keyword>
<evidence type="ECO:0008006" key="23">
    <source>
        <dbReference type="Google" id="ProtNLM"/>
    </source>
</evidence>
<evidence type="ECO:0000259" key="19">
    <source>
        <dbReference type="PROSITE" id="PS51194"/>
    </source>
</evidence>
<keyword evidence="6" id="KW-0547">Nucleotide-binding</keyword>
<dbReference type="InterPro" id="IPR036389">
    <property type="entry name" value="RNase_III_sf"/>
</dbReference>
<dbReference type="GO" id="GO:0005524">
    <property type="term" value="F:ATP binding"/>
    <property type="evidence" value="ECO:0007669"/>
    <property type="project" value="UniProtKB-KW"/>
</dbReference>
<dbReference type="InterPro" id="IPR011545">
    <property type="entry name" value="DEAD/DEAH_box_helicase_dom"/>
</dbReference>
<comment type="cofactor">
    <cofactor evidence="2">
        <name>Mg(2+)</name>
        <dbReference type="ChEBI" id="CHEBI:18420"/>
    </cofactor>
</comment>
<comment type="similarity">
    <text evidence="14">Belongs to the helicase family. Dicer subfamily.</text>
</comment>
<feature type="domain" description="RNase III" evidence="17">
    <location>
        <begin position="885"/>
        <end position="1036"/>
    </location>
</feature>
<dbReference type="GeneID" id="68289092"/>
<dbReference type="CDD" id="cd00593">
    <property type="entry name" value="RIBOc"/>
    <property type="match status" value="2"/>
</dbReference>
<evidence type="ECO:0000256" key="8">
    <source>
        <dbReference type="ARBA" id="ARBA00022806"/>
    </source>
</evidence>
<evidence type="ECO:0000256" key="12">
    <source>
        <dbReference type="ARBA" id="ARBA00023118"/>
    </source>
</evidence>
<evidence type="ECO:0000313" key="21">
    <source>
        <dbReference type="EMBL" id="GIZ40165.1"/>
    </source>
</evidence>
<evidence type="ECO:0000259" key="17">
    <source>
        <dbReference type="PROSITE" id="PS50142"/>
    </source>
</evidence>
<comment type="cofactor">
    <cofactor evidence="1">
        <name>Mn(2+)</name>
        <dbReference type="ChEBI" id="CHEBI:29035"/>
    </cofactor>
</comment>
<dbReference type="GO" id="GO:0051607">
    <property type="term" value="P:defense response to virus"/>
    <property type="evidence" value="ECO:0007669"/>
    <property type="project" value="UniProtKB-KW"/>
</dbReference>
<dbReference type="GO" id="GO:0004386">
    <property type="term" value="F:helicase activity"/>
    <property type="evidence" value="ECO:0007669"/>
    <property type="project" value="UniProtKB-KW"/>
</dbReference>
<keyword evidence="10" id="KW-0460">Magnesium</keyword>
<keyword evidence="7" id="KW-0378">Hydrolase</keyword>
<dbReference type="InterPro" id="IPR000999">
    <property type="entry name" value="RNase_III_dom"/>
</dbReference>
<evidence type="ECO:0000256" key="14">
    <source>
        <dbReference type="PROSITE-ProRule" id="PRU00657"/>
    </source>
</evidence>